<evidence type="ECO:0000313" key="3">
    <source>
        <dbReference type="Proteomes" id="UP000054248"/>
    </source>
</evidence>
<proteinExistence type="predicted"/>
<dbReference type="STRING" id="1051891.A0A0C3LKB7"/>
<dbReference type="InterPro" id="IPR012312">
    <property type="entry name" value="Hemerythrin-like"/>
</dbReference>
<dbReference type="Pfam" id="PF01814">
    <property type="entry name" value="Hemerythrin"/>
    <property type="match status" value="1"/>
</dbReference>
<dbReference type="Proteomes" id="UP000054248">
    <property type="component" value="Unassembled WGS sequence"/>
</dbReference>
<accession>A0A0C3LKB7</accession>
<dbReference type="CDD" id="cd12108">
    <property type="entry name" value="Hr-like"/>
    <property type="match status" value="1"/>
</dbReference>
<evidence type="ECO:0000313" key="2">
    <source>
        <dbReference type="EMBL" id="KIO34543.1"/>
    </source>
</evidence>
<dbReference type="EMBL" id="KN822942">
    <property type="protein sequence ID" value="KIO34543.1"/>
    <property type="molecule type" value="Genomic_DNA"/>
</dbReference>
<sequence length="258" mass="29604">MSSEPTVKLFHCLPVPTGDLNHLLEMQPVRMAILHNIILRGFNSMIYYSGEVTAGTKKYTSFLNYCNEVINFVHHHHSIEETLFFPWLETKLGEGAMGSNIEGHDRFRAPLAAFEEHLANLRSGKATLDVDAFRKSLYDLVEVLRPHLEEEIETLRPEKLKDHVPIDELRVKEKEAETQIRKETSLIKDIQILFVNGDSVNGAWFPPLPPPITFLAKYPLWLIHSDWWAFGCCDKHKRVKPQFAAYEPSLENKEGTLG</sequence>
<name>A0A0C3LKB7_9AGAM</name>
<dbReference type="AlphaFoldDB" id="A0A0C3LKB7"/>
<dbReference type="HOGENOM" id="CLU_066708_2_0_1"/>
<reference evidence="2 3" key="1">
    <citation type="submission" date="2014-04" db="EMBL/GenBank/DDBJ databases">
        <authorList>
            <consortium name="DOE Joint Genome Institute"/>
            <person name="Kuo A."/>
            <person name="Girlanda M."/>
            <person name="Perotto S."/>
            <person name="Kohler A."/>
            <person name="Nagy L.G."/>
            <person name="Floudas D."/>
            <person name="Copeland A."/>
            <person name="Barry K.W."/>
            <person name="Cichocki N."/>
            <person name="Veneault-Fourrey C."/>
            <person name="LaButti K."/>
            <person name="Lindquist E.A."/>
            <person name="Lipzen A."/>
            <person name="Lundell T."/>
            <person name="Morin E."/>
            <person name="Murat C."/>
            <person name="Sun H."/>
            <person name="Tunlid A."/>
            <person name="Henrissat B."/>
            <person name="Grigoriev I.V."/>
            <person name="Hibbett D.S."/>
            <person name="Martin F."/>
            <person name="Nordberg H.P."/>
            <person name="Cantor M.N."/>
            <person name="Hua S.X."/>
        </authorList>
    </citation>
    <scope>NUCLEOTIDE SEQUENCE [LARGE SCALE GENOMIC DNA]</scope>
    <source>
        <strain evidence="2 3">MUT 4182</strain>
    </source>
</reference>
<dbReference type="PANTHER" id="PTHR38048">
    <property type="entry name" value="EXPRESSED PROTEIN"/>
    <property type="match status" value="1"/>
</dbReference>
<evidence type="ECO:0000259" key="1">
    <source>
        <dbReference type="Pfam" id="PF01814"/>
    </source>
</evidence>
<dbReference type="InterPro" id="IPR053206">
    <property type="entry name" value="Dimeric_xanthone_biosynth"/>
</dbReference>
<protein>
    <recommendedName>
        <fullName evidence="1">Hemerythrin-like domain-containing protein</fullName>
    </recommendedName>
</protein>
<reference evidence="3" key="2">
    <citation type="submission" date="2015-01" db="EMBL/GenBank/DDBJ databases">
        <title>Evolutionary Origins and Diversification of the Mycorrhizal Mutualists.</title>
        <authorList>
            <consortium name="DOE Joint Genome Institute"/>
            <consortium name="Mycorrhizal Genomics Consortium"/>
            <person name="Kohler A."/>
            <person name="Kuo A."/>
            <person name="Nagy L.G."/>
            <person name="Floudas D."/>
            <person name="Copeland A."/>
            <person name="Barry K.W."/>
            <person name="Cichocki N."/>
            <person name="Veneault-Fourrey C."/>
            <person name="LaButti K."/>
            <person name="Lindquist E.A."/>
            <person name="Lipzen A."/>
            <person name="Lundell T."/>
            <person name="Morin E."/>
            <person name="Murat C."/>
            <person name="Riley R."/>
            <person name="Ohm R."/>
            <person name="Sun H."/>
            <person name="Tunlid A."/>
            <person name="Henrissat B."/>
            <person name="Grigoriev I.V."/>
            <person name="Hibbett D.S."/>
            <person name="Martin F."/>
        </authorList>
    </citation>
    <scope>NUCLEOTIDE SEQUENCE [LARGE SCALE GENOMIC DNA]</scope>
    <source>
        <strain evidence="3">MUT 4182</strain>
    </source>
</reference>
<dbReference type="OrthoDB" id="58416at2759"/>
<dbReference type="PANTHER" id="PTHR38048:SF2">
    <property type="entry name" value="HEMERYTHRIN-LIKE DOMAIN-CONTAINING PROTEIN"/>
    <property type="match status" value="1"/>
</dbReference>
<feature type="domain" description="Hemerythrin-like" evidence="1">
    <location>
        <begin position="35"/>
        <end position="157"/>
    </location>
</feature>
<dbReference type="Gene3D" id="1.20.120.520">
    <property type="entry name" value="nmb1532 protein domain like"/>
    <property type="match status" value="1"/>
</dbReference>
<organism evidence="2 3">
    <name type="scientific">Tulasnella calospora MUT 4182</name>
    <dbReference type="NCBI Taxonomy" id="1051891"/>
    <lineage>
        <taxon>Eukaryota</taxon>
        <taxon>Fungi</taxon>
        <taxon>Dikarya</taxon>
        <taxon>Basidiomycota</taxon>
        <taxon>Agaricomycotina</taxon>
        <taxon>Agaricomycetes</taxon>
        <taxon>Cantharellales</taxon>
        <taxon>Tulasnellaceae</taxon>
        <taxon>Tulasnella</taxon>
    </lineage>
</organism>
<gene>
    <name evidence="2" type="ORF">M407DRAFT_16518</name>
</gene>
<keyword evidence="3" id="KW-1185">Reference proteome</keyword>